<organism evidence="1">
    <name type="scientific">Anguilla anguilla</name>
    <name type="common">European freshwater eel</name>
    <name type="synonym">Muraena anguilla</name>
    <dbReference type="NCBI Taxonomy" id="7936"/>
    <lineage>
        <taxon>Eukaryota</taxon>
        <taxon>Metazoa</taxon>
        <taxon>Chordata</taxon>
        <taxon>Craniata</taxon>
        <taxon>Vertebrata</taxon>
        <taxon>Euteleostomi</taxon>
        <taxon>Actinopterygii</taxon>
        <taxon>Neopterygii</taxon>
        <taxon>Teleostei</taxon>
        <taxon>Anguilliformes</taxon>
        <taxon>Anguillidae</taxon>
        <taxon>Anguilla</taxon>
    </lineage>
</organism>
<evidence type="ECO:0000313" key="1">
    <source>
        <dbReference type="EMBL" id="JAH56627.1"/>
    </source>
</evidence>
<dbReference type="AlphaFoldDB" id="A0A0E9TT29"/>
<protein>
    <submittedName>
        <fullName evidence="1">Uncharacterized protein</fullName>
    </submittedName>
</protein>
<name>A0A0E9TT29_ANGAN</name>
<proteinExistence type="predicted"/>
<sequence length="21" mass="2334">MCITTIAQFSLSYTVTSLLQL</sequence>
<reference evidence="1" key="2">
    <citation type="journal article" date="2015" name="Fish Shellfish Immunol.">
        <title>Early steps in the European eel (Anguilla anguilla)-Vibrio vulnificus interaction in the gills: Role of the RtxA13 toxin.</title>
        <authorList>
            <person name="Callol A."/>
            <person name="Pajuelo D."/>
            <person name="Ebbesson L."/>
            <person name="Teles M."/>
            <person name="MacKenzie S."/>
            <person name="Amaro C."/>
        </authorList>
    </citation>
    <scope>NUCLEOTIDE SEQUENCE</scope>
</reference>
<reference evidence="1" key="1">
    <citation type="submission" date="2014-11" db="EMBL/GenBank/DDBJ databases">
        <authorList>
            <person name="Amaro Gonzalez C."/>
        </authorList>
    </citation>
    <scope>NUCLEOTIDE SEQUENCE</scope>
</reference>
<dbReference type="EMBL" id="GBXM01051950">
    <property type="protein sequence ID" value="JAH56627.1"/>
    <property type="molecule type" value="Transcribed_RNA"/>
</dbReference>
<accession>A0A0E9TT29</accession>